<feature type="transmembrane region" description="Helical" evidence="8">
    <location>
        <begin position="228"/>
        <end position="246"/>
    </location>
</feature>
<feature type="transmembrane region" description="Helical" evidence="8">
    <location>
        <begin position="186"/>
        <end position="207"/>
    </location>
</feature>
<keyword evidence="6 8" id="KW-0472">Membrane</keyword>
<dbReference type="InterPro" id="IPR001905">
    <property type="entry name" value="Ammonium_transpt"/>
</dbReference>
<evidence type="ECO:0000256" key="3">
    <source>
        <dbReference type="ARBA" id="ARBA00022448"/>
    </source>
</evidence>
<keyword evidence="5 8" id="KW-1133">Transmembrane helix</keyword>
<dbReference type="Pfam" id="PF00909">
    <property type="entry name" value="Ammonium_transp"/>
    <property type="match status" value="1"/>
</dbReference>
<dbReference type="InterPro" id="IPR029020">
    <property type="entry name" value="Ammonium/urea_transptr"/>
</dbReference>
<feature type="domain" description="Ammonium transporter AmtB-like" evidence="9">
    <location>
        <begin position="31"/>
        <end position="439"/>
    </location>
</feature>
<keyword evidence="11" id="KW-1185">Reference proteome</keyword>
<dbReference type="PROSITE" id="PS01219">
    <property type="entry name" value="AMMONIUM_TRANSP"/>
    <property type="match status" value="1"/>
</dbReference>
<dbReference type="PANTHER" id="PTHR11730:SF6">
    <property type="entry name" value="AMMONIUM TRANSPORTER"/>
    <property type="match status" value="1"/>
</dbReference>
<proteinExistence type="inferred from homology"/>
<dbReference type="NCBIfam" id="TIGR00836">
    <property type="entry name" value="amt"/>
    <property type="match status" value="1"/>
</dbReference>
<feature type="transmembrane region" description="Helical" evidence="8">
    <location>
        <begin position="70"/>
        <end position="90"/>
    </location>
</feature>
<keyword evidence="4 8" id="KW-0812">Transmembrane</keyword>
<dbReference type="InterPro" id="IPR018047">
    <property type="entry name" value="Ammonium_transpt_CS"/>
</dbReference>
<dbReference type="GO" id="GO:0097272">
    <property type="term" value="P:ammonium homeostasis"/>
    <property type="evidence" value="ECO:0007669"/>
    <property type="project" value="TreeGrafter"/>
</dbReference>
<evidence type="ECO:0000256" key="5">
    <source>
        <dbReference type="ARBA" id="ARBA00022989"/>
    </source>
</evidence>
<dbReference type="SUPFAM" id="SSF111352">
    <property type="entry name" value="Ammonium transporter"/>
    <property type="match status" value="1"/>
</dbReference>
<evidence type="ECO:0000256" key="1">
    <source>
        <dbReference type="ARBA" id="ARBA00004141"/>
    </source>
</evidence>
<feature type="transmembrane region" description="Helical" evidence="8">
    <location>
        <begin position="351"/>
        <end position="369"/>
    </location>
</feature>
<evidence type="ECO:0000313" key="10">
    <source>
        <dbReference type="EnsemblMetazoa" id="G4171.7:cds"/>
    </source>
</evidence>
<dbReference type="FunFam" id="1.10.3430.10:FF:000010">
    <property type="entry name" value="Ammonium transporter"/>
    <property type="match status" value="1"/>
</dbReference>
<dbReference type="GO" id="GO:0008519">
    <property type="term" value="F:ammonium channel activity"/>
    <property type="evidence" value="ECO:0007669"/>
    <property type="project" value="InterPro"/>
</dbReference>
<accession>A0A8W8N432</accession>
<comment type="similarity">
    <text evidence="2 8">Belongs to the ammonia transporter channel (TC 1.A.11.2) family.</text>
</comment>
<evidence type="ECO:0000259" key="9">
    <source>
        <dbReference type="Pfam" id="PF00909"/>
    </source>
</evidence>
<dbReference type="OrthoDB" id="534912at2759"/>
<dbReference type="PANTHER" id="PTHR11730">
    <property type="entry name" value="AMMONIUM TRANSPORTER"/>
    <property type="match status" value="1"/>
</dbReference>
<evidence type="ECO:0000256" key="7">
    <source>
        <dbReference type="ARBA" id="ARBA00023177"/>
    </source>
</evidence>
<reference evidence="10" key="1">
    <citation type="submission" date="2022-08" db="UniProtKB">
        <authorList>
            <consortium name="EnsemblMetazoa"/>
        </authorList>
    </citation>
    <scope>IDENTIFICATION</scope>
    <source>
        <strain evidence="10">05x7-T-G4-1.051#20</strain>
    </source>
</reference>
<keyword evidence="7 8" id="KW-0924">Ammonia transport</keyword>
<evidence type="ECO:0000256" key="8">
    <source>
        <dbReference type="RuleBase" id="RU362002"/>
    </source>
</evidence>
<organism evidence="10 11">
    <name type="scientific">Magallana gigas</name>
    <name type="common">Pacific oyster</name>
    <name type="synonym">Crassostrea gigas</name>
    <dbReference type="NCBI Taxonomy" id="29159"/>
    <lineage>
        <taxon>Eukaryota</taxon>
        <taxon>Metazoa</taxon>
        <taxon>Spiralia</taxon>
        <taxon>Lophotrochozoa</taxon>
        <taxon>Mollusca</taxon>
        <taxon>Bivalvia</taxon>
        <taxon>Autobranchia</taxon>
        <taxon>Pteriomorphia</taxon>
        <taxon>Ostreida</taxon>
        <taxon>Ostreoidea</taxon>
        <taxon>Ostreidae</taxon>
        <taxon>Magallana</taxon>
    </lineage>
</organism>
<feature type="transmembrane region" description="Helical" evidence="8">
    <location>
        <begin position="319"/>
        <end position="339"/>
    </location>
</feature>
<dbReference type="GO" id="GO:0005886">
    <property type="term" value="C:plasma membrane"/>
    <property type="evidence" value="ECO:0007669"/>
    <property type="project" value="UniProtKB-SubCell"/>
</dbReference>
<dbReference type="OMA" id="NVMMKNM"/>
<evidence type="ECO:0000256" key="2">
    <source>
        <dbReference type="ARBA" id="ARBA00005887"/>
    </source>
</evidence>
<dbReference type="AlphaFoldDB" id="A0A8W8N432"/>
<feature type="transmembrane region" description="Helical" evidence="8">
    <location>
        <begin position="389"/>
        <end position="412"/>
    </location>
</feature>
<feature type="transmembrane region" description="Helical" evidence="8">
    <location>
        <begin position="139"/>
        <end position="161"/>
    </location>
</feature>
<dbReference type="Gene3D" id="1.10.3430.10">
    <property type="entry name" value="Ammonium transporter AmtB like domains"/>
    <property type="match status" value="1"/>
</dbReference>
<evidence type="ECO:0000256" key="6">
    <source>
        <dbReference type="ARBA" id="ARBA00023136"/>
    </source>
</evidence>
<comment type="subcellular location">
    <subcellularLocation>
        <location evidence="8">Cell membrane</location>
        <topology evidence="8">Multi-pass membrane protein</topology>
    </subcellularLocation>
    <subcellularLocation>
        <location evidence="1">Membrane</location>
        <topology evidence="1">Multi-pass membrane protein</topology>
    </subcellularLocation>
</comment>
<name>A0A8W8N432_MAGGI</name>
<protein>
    <recommendedName>
        <fullName evidence="8">Ammonium transporter</fullName>
    </recommendedName>
</protein>
<dbReference type="Proteomes" id="UP000005408">
    <property type="component" value="Unassembled WGS sequence"/>
</dbReference>
<feature type="transmembrane region" description="Helical" evidence="8">
    <location>
        <begin position="110"/>
        <end position="132"/>
    </location>
</feature>
<keyword evidence="3 8" id="KW-0813">Transport</keyword>
<feature type="transmembrane region" description="Helical" evidence="8">
    <location>
        <begin position="296"/>
        <end position="313"/>
    </location>
</feature>
<dbReference type="InterPro" id="IPR024041">
    <property type="entry name" value="NH4_transpt_AmtB-like_dom"/>
</dbReference>
<evidence type="ECO:0000256" key="4">
    <source>
        <dbReference type="ARBA" id="ARBA00022692"/>
    </source>
</evidence>
<dbReference type="EnsemblMetazoa" id="G4171.7">
    <property type="protein sequence ID" value="G4171.7:cds"/>
    <property type="gene ID" value="G4171"/>
</dbReference>
<evidence type="ECO:0000313" key="11">
    <source>
        <dbReference type="Proteomes" id="UP000005408"/>
    </source>
</evidence>
<feature type="transmembrane region" description="Helical" evidence="8">
    <location>
        <begin position="266"/>
        <end position="284"/>
    </location>
</feature>
<feature type="transmembrane region" description="Helical" evidence="8">
    <location>
        <begin position="30"/>
        <end position="49"/>
    </location>
</feature>
<sequence>MDVMYAANTSNMTTEPGNNLSDLHSNLDTLFLLVCGMIVYFMQCGFAFLEAGAVRSKNTTNILIKNVMDLFISGVSYWLFGFAFAFGDGGEADKFIGLKYFASHSLPHRQYAMFFFQFTFAATASTIVSGAVAERCEFVAYFVYSVFITGFIYPVVTHWAWSSGGWLTVGDSYAALNNEVVAYQDFAGSGVVHVLGGIAALIGAIMLGPRLGRFHRSSNTVATIRGHSVPIAALGGFILFFGFLAFNGGSQLTISNSGDGEALARAVVNTVISGSFAAFMSLILNRLRVFGNTWSLLVTINGALTGMVAICAGCNVYEPYAACVVGLIAAIVFRTYSVLMVKLGIDDPLDAVAVHFGGGSWGLIAVAFFDSKEGILYAGNLKSGYKLGWQCIGLAAIVAWTASLSCLVFGLLRCFKILRVPQEEEEKGLDIPKHNEPAYPVEAYGHGHIERLIQILENNPTVVTQGFANMAFEREITDKGPYENPESRHVVVNGSSEKAKPINKSGNGITITVNNTKL</sequence>